<gene>
    <name evidence="1" type="ORF">PsorP6_011812</name>
</gene>
<dbReference type="Proteomes" id="UP001163321">
    <property type="component" value="Chromosome 12"/>
</dbReference>
<accession>A0ACC0WJT5</accession>
<proteinExistence type="predicted"/>
<reference evidence="1 2" key="1">
    <citation type="journal article" date="2022" name="bioRxiv">
        <title>The genome of the oomycete Peronosclerospora sorghi, a cosmopolitan pathogen of maize and sorghum, is inflated with dispersed pseudogenes.</title>
        <authorList>
            <person name="Fletcher K."/>
            <person name="Martin F."/>
            <person name="Isakeit T."/>
            <person name="Cavanaugh K."/>
            <person name="Magill C."/>
            <person name="Michelmore R."/>
        </authorList>
    </citation>
    <scope>NUCLEOTIDE SEQUENCE [LARGE SCALE GENOMIC DNA]</scope>
    <source>
        <strain evidence="1">P6</strain>
    </source>
</reference>
<evidence type="ECO:0000313" key="1">
    <source>
        <dbReference type="EMBL" id="KAI9919135.1"/>
    </source>
</evidence>
<sequence>MCSASMEELATEVKSLQGVDNYKEVVRHLLCLSVRSYQDSRLMVCHSHLMDVVLVQSNMGVQIASFRSKLVEVVCESILRIVVVTVRDFQEMANALLSHIITTAKNSSAAIRQPGAKLLNKISKIVRYDLAVMNKVTYNYMMLRLIFAFWEKEEVLPWESDVLGIIRQDWMTSVKLSENSLVKCSVGFLRDVTDREQACNGVPLHNRYSS</sequence>
<organism evidence="1 2">
    <name type="scientific">Peronosclerospora sorghi</name>
    <dbReference type="NCBI Taxonomy" id="230839"/>
    <lineage>
        <taxon>Eukaryota</taxon>
        <taxon>Sar</taxon>
        <taxon>Stramenopiles</taxon>
        <taxon>Oomycota</taxon>
        <taxon>Peronosporomycetes</taxon>
        <taxon>Peronosporales</taxon>
        <taxon>Peronosporaceae</taxon>
        <taxon>Peronosclerospora</taxon>
    </lineage>
</organism>
<evidence type="ECO:0000313" key="2">
    <source>
        <dbReference type="Proteomes" id="UP001163321"/>
    </source>
</evidence>
<protein>
    <submittedName>
        <fullName evidence="1">Uncharacterized protein</fullName>
    </submittedName>
</protein>
<name>A0ACC0WJT5_9STRA</name>
<comment type="caution">
    <text evidence="1">The sequence shown here is derived from an EMBL/GenBank/DDBJ whole genome shotgun (WGS) entry which is preliminary data.</text>
</comment>
<keyword evidence="2" id="KW-1185">Reference proteome</keyword>
<dbReference type="EMBL" id="CM047591">
    <property type="protein sequence ID" value="KAI9919135.1"/>
    <property type="molecule type" value="Genomic_DNA"/>
</dbReference>